<keyword evidence="4" id="KW-1015">Disulfide bond</keyword>
<organism evidence="6">
    <name type="scientific">Dendroctonus ponderosae</name>
    <name type="common">Mountain pine beetle</name>
    <dbReference type="NCBI Taxonomy" id="77166"/>
    <lineage>
        <taxon>Eukaryota</taxon>
        <taxon>Metazoa</taxon>
        <taxon>Ecdysozoa</taxon>
        <taxon>Arthropoda</taxon>
        <taxon>Hexapoda</taxon>
        <taxon>Insecta</taxon>
        <taxon>Pterygota</taxon>
        <taxon>Neoptera</taxon>
        <taxon>Endopterygota</taxon>
        <taxon>Coleoptera</taxon>
        <taxon>Polyphaga</taxon>
        <taxon>Cucujiformia</taxon>
        <taxon>Curculionidae</taxon>
        <taxon>Scolytinae</taxon>
        <taxon>Dendroctonus</taxon>
    </lineage>
</organism>
<dbReference type="InterPro" id="IPR043504">
    <property type="entry name" value="Peptidase_S1_PA_chymotrypsin"/>
</dbReference>
<evidence type="ECO:0000256" key="3">
    <source>
        <dbReference type="ARBA" id="ARBA00022825"/>
    </source>
</evidence>
<feature type="non-terminal residue" evidence="6">
    <location>
        <position position="518"/>
    </location>
</feature>
<evidence type="ECO:0000256" key="5">
    <source>
        <dbReference type="ARBA" id="ARBA00024195"/>
    </source>
</evidence>
<dbReference type="InterPro" id="IPR001314">
    <property type="entry name" value="Peptidase_S1A"/>
</dbReference>
<dbReference type="OMA" id="HIHSEYD"/>
<dbReference type="Gene3D" id="2.40.10.10">
    <property type="entry name" value="Trypsin-like serine proteases"/>
    <property type="match status" value="1"/>
</dbReference>
<dbReference type="SMART" id="SM00020">
    <property type="entry name" value="Tryp_SPc"/>
    <property type="match status" value="1"/>
</dbReference>
<dbReference type="InterPro" id="IPR050127">
    <property type="entry name" value="Serine_Proteases_S1"/>
</dbReference>
<dbReference type="InterPro" id="IPR018114">
    <property type="entry name" value="TRYPSIN_HIS"/>
</dbReference>
<dbReference type="SUPFAM" id="SSF50494">
    <property type="entry name" value="Trypsin-like serine proteases"/>
    <property type="match status" value="1"/>
</dbReference>
<proteinExistence type="inferred from homology"/>
<dbReference type="InterPro" id="IPR033116">
    <property type="entry name" value="TRYPSIN_SER"/>
</dbReference>
<dbReference type="FunFam" id="2.40.10.10:FF:000002">
    <property type="entry name" value="Transmembrane protease serine"/>
    <property type="match status" value="1"/>
</dbReference>
<dbReference type="CDD" id="cd00190">
    <property type="entry name" value="Tryp_SPc"/>
    <property type="match status" value="1"/>
</dbReference>
<dbReference type="InterPro" id="IPR009003">
    <property type="entry name" value="Peptidase_S1_PA"/>
</dbReference>
<name>N6UQV6_DENPD</name>
<dbReference type="InterPro" id="IPR001254">
    <property type="entry name" value="Trypsin_dom"/>
</dbReference>
<dbReference type="OrthoDB" id="6021257at2759"/>
<evidence type="ECO:0000313" key="6">
    <source>
        <dbReference type="EMBL" id="ENN83171.1"/>
    </source>
</evidence>
<dbReference type="PRINTS" id="PR00722">
    <property type="entry name" value="CHYMOTRYPSIN"/>
</dbReference>
<protein>
    <submittedName>
        <fullName evidence="6">Uncharacterized protein</fullName>
    </submittedName>
</protein>
<evidence type="ECO:0000256" key="4">
    <source>
        <dbReference type="ARBA" id="ARBA00023157"/>
    </source>
</evidence>
<dbReference type="AlphaFoldDB" id="N6UQV6"/>
<dbReference type="PANTHER" id="PTHR24264">
    <property type="entry name" value="TRYPSIN-RELATED"/>
    <property type="match status" value="1"/>
</dbReference>
<dbReference type="PROSITE" id="PS00135">
    <property type="entry name" value="TRYPSIN_SER"/>
    <property type="match status" value="1"/>
</dbReference>
<accession>N6UQV6</accession>
<dbReference type="PROSITE" id="PS00134">
    <property type="entry name" value="TRYPSIN_HIS"/>
    <property type="match status" value="1"/>
</dbReference>
<dbReference type="GO" id="GO:0005615">
    <property type="term" value="C:extracellular space"/>
    <property type="evidence" value="ECO:0007669"/>
    <property type="project" value="TreeGrafter"/>
</dbReference>
<dbReference type="Pfam" id="PF00089">
    <property type="entry name" value="Trypsin"/>
    <property type="match status" value="1"/>
</dbReference>
<dbReference type="PANTHER" id="PTHR24264:SF54">
    <property type="entry name" value="PEPTIDASE S1 DOMAIN-CONTAINING PROTEIN"/>
    <property type="match status" value="1"/>
</dbReference>
<comment type="similarity">
    <text evidence="5">Belongs to the peptidase S1 family. CLIP subfamily.</text>
</comment>
<dbReference type="PROSITE" id="PS50240">
    <property type="entry name" value="TRYPSIN_DOM"/>
    <property type="match status" value="1"/>
</dbReference>
<gene>
    <name evidence="6" type="ORF">YQE_00473</name>
</gene>
<dbReference type="GO" id="GO:0004252">
    <property type="term" value="F:serine-type endopeptidase activity"/>
    <property type="evidence" value="ECO:0007669"/>
    <property type="project" value="InterPro"/>
</dbReference>
<keyword evidence="2" id="KW-0378">Hydrolase</keyword>
<feature type="non-terminal residue" evidence="6">
    <location>
        <position position="1"/>
    </location>
</feature>
<dbReference type="EMBL" id="KB736662">
    <property type="protein sequence ID" value="ENN83171.1"/>
    <property type="molecule type" value="Genomic_DNA"/>
</dbReference>
<evidence type="ECO:0000256" key="1">
    <source>
        <dbReference type="ARBA" id="ARBA00022670"/>
    </source>
</evidence>
<evidence type="ECO:0000256" key="2">
    <source>
        <dbReference type="ARBA" id="ARBA00022801"/>
    </source>
</evidence>
<keyword evidence="1" id="KW-0645">Protease</keyword>
<sequence>MEVEAAQAGCLEDYLKQTVSGGASLIMACVCALLEESPRFYLKIGRNYLAYILLKQVYAINKSSFADTFQINLVFARLLMLDDASTERFPAGKFLLFVNGVYGKPVGSNDCCLLRHVFLSCSFSNNHLADQKCGRALGSDFSTASERIVAGYDVGYYRYPWYAALIQEKQVSCGGALIGPKLVITAAHCYKEYLELANKSAVKLENVYTVRLGLYNICTTEKTVTEYRVDKVQVHELYLTKKPYFDICLLTLANSTEAYEPLCLPSGGITQRPKEGTVPGMGTLKYQGPMPCTLHEARLLIHSDATCFKMINDTGNDGNDIKNAFCAGYLTGGIDSCQGDSGGPLQIRDRNGRFVLFGIVSFGFHCGLPKYLGVYTDASQYIDWIKENSQTDLDLISSMNNESSTEISSESHDESFEDSATVSCLLEDIKRSMQRNCLDAYPDDGNAQTVSDISKFNADVDFPELSDAIVKQMLPKCVAIMAAQIDSFQSVLDVMVDAYEQCLIKLCDKVSSAYREQE</sequence>
<reference evidence="6" key="1">
    <citation type="journal article" date="2013" name="Genome Biol.">
        <title>Draft genome of the mountain pine beetle, Dendroctonus ponderosae Hopkins, a major forest pest.</title>
        <authorList>
            <person name="Keeling C.I."/>
            <person name="Yuen M.M."/>
            <person name="Liao N.Y."/>
            <person name="Docking T.R."/>
            <person name="Chan S.K."/>
            <person name="Taylor G.A."/>
            <person name="Palmquist D.L."/>
            <person name="Jackman S.D."/>
            <person name="Nguyen A."/>
            <person name="Li M."/>
            <person name="Henderson H."/>
            <person name="Janes J.K."/>
            <person name="Zhao Y."/>
            <person name="Pandoh P."/>
            <person name="Moore R."/>
            <person name="Sperling F.A."/>
            <person name="Huber D.P."/>
            <person name="Birol I."/>
            <person name="Jones S.J."/>
            <person name="Bohlmann J."/>
        </authorList>
    </citation>
    <scope>NUCLEOTIDE SEQUENCE</scope>
</reference>
<keyword evidence="3" id="KW-0720">Serine protease</keyword>
<dbReference type="HOGENOM" id="CLU_526389_0_0_1"/>
<dbReference type="GO" id="GO:0006508">
    <property type="term" value="P:proteolysis"/>
    <property type="evidence" value="ECO:0007669"/>
    <property type="project" value="UniProtKB-KW"/>
</dbReference>